<feature type="region of interest" description="Disordered" evidence="1">
    <location>
        <begin position="123"/>
        <end position="153"/>
    </location>
</feature>
<dbReference type="EMBL" id="UYJE01000149">
    <property type="protein sequence ID" value="VDH90588.1"/>
    <property type="molecule type" value="Genomic_DNA"/>
</dbReference>
<evidence type="ECO:0000256" key="1">
    <source>
        <dbReference type="SAM" id="MobiDB-lite"/>
    </source>
</evidence>
<proteinExistence type="predicted"/>
<organism evidence="2 3">
    <name type="scientific">Mytilus galloprovincialis</name>
    <name type="common">Mediterranean mussel</name>
    <dbReference type="NCBI Taxonomy" id="29158"/>
    <lineage>
        <taxon>Eukaryota</taxon>
        <taxon>Metazoa</taxon>
        <taxon>Spiralia</taxon>
        <taxon>Lophotrochozoa</taxon>
        <taxon>Mollusca</taxon>
        <taxon>Bivalvia</taxon>
        <taxon>Autobranchia</taxon>
        <taxon>Pteriomorphia</taxon>
        <taxon>Mytilida</taxon>
        <taxon>Mytiloidea</taxon>
        <taxon>Mytilidae</taxon>
        <taxon>Mytilinae</taxon>
        <taxon>Mytilus</taxon>
    </lineage>
</organism>
<reference evidence="2" key="1">
    <citation type="submission" date="2018-11" db="EMBL/GenBank/DDBJ databases">
        <authorList>
            <person name="Alioto T."/>
            <person name="Alioto T."/>
        </authorList>
    </citation>
    <scope>NUCLEOTIDE SEQUENCE</scope>
</reference>
<gene>
    <name evidence="2" type="ORF">MGAL_10B086601</name>
</gene>
<accession>A0A8B6BII7</accession>
<dbReference type="AlphaFoldDB" id="A0A8B6BII7"/>
<keyword evidence="3" id="KW-1185">Reference proteome</keyword>
<comment type="caution">
    <text evidence="2">The sequence shown here is derived from an EMBL/GenBank/DDBJ whole genome shotgun (WGS) entry which is preliminary data.</text>
</comment>
<dbReference type="Proteomes" id="UP000596742">
    <property type="component" value="Unassembled WGS sequence"/>
</dbReference>
<name>A0A8B6BII7_MYTGA</name>
<sequence>MTSDLQAMIPDLPLKKQTRTDSHHPVEQMAVDSGRTVEITEGQWFSPMLVFPPSMQLIRLVSVIIGFAVTACNGQLDPSDSSVELPSGFSFIGGTEKRRFREDLSKTSYSRTFRIVDPRQRRVDANSTSLRNDDNDSDNDNGDNKWTNGRTFVHTRRRPNRYVSAIGSISRYQQRPISSISRYPQQRPISNIPRYRQRPSSIIPRYQQRPISGISRYHQRPISTFRTFRPSLITRRRYIVPVQ</sequence>
<evidence type="ECO:0000313" key="2">
    <source>
        <dbReference type="EMBL" id="VDH90588.1"/>
    </source>
</evidence>
<evidence type="ECO:0000313" key="3">
    <source>
        <dbReference type="Proteomes" id="UP000596742"/>
    </source>
</evidence>
<protein>
    <submittedName>
        <fullName evidence="2">Uncharacterized protein</fullName>
    </submittedName>
</protein>